<gene>
    <name evidence="1" type="ORF">AFUS01_LOCUS6741</name>
</gene>
<reference evidence="1" key="1">
    <citation type="submission" date="2021-06" db="EMBL/GenBank/DDBJ databases">
        <authorList>
            <person name="Hodson N. C."/>
            <person name="Mongue J. A."/>
            <person name="Jaron S. K."/>
        </authorList>
    </citation>
    <scope>NUCLEOTIDE SEQUENCE</scope>
</reference>
<feature type="non-terminal residue" evidence="1">
    <location>
        <position position="1"/>
    </location>
</feature>
<evidence type="ECO:0000313" key="1">
    <source>
        <dbReference type="EMBL" id="CAG7717277.1"/>
    </source>
</evidence>
<organism evidence="1 2">
    <name type="scientific">Allacma fusca</name>
    <dbReference type="NCBI Taxonomy" id="39272"/>
    <lineage>
        <taxon>Eukaryota</taxon>
        <taxon>Metazoa</taxon>
        <taxon>Ecdysozoa</taxon>
        <taxon>Arthropoda</taxon>
        <taxon>Hexapoda</taxon>
        <taxon>Collembola</taxon>
        <taxon>Symphypleona</taxon>
        <taxon>Sminthuridae</taxon>
        <taxon>Allacma</taxon>
    </lineage>
</organism>
<sequence>LDFGAHAKRCQRWNHPEDGNWLKVAYQCAWMNSVTWVALRSFVNHPAQGKISTKDAIKIWPDYIGEKVEHLDLGFRYEVGRGEPCGRSLGLGVPPVGWWDLCMNLPRSETVRESSPQW</sequence>
<dbReference type="Proteomes" id="UP000708208">
    <property type="component" value="Unassembled WGS sequence"/>
</dbReference>
<comment type="caution">
    <text evidence="1">The sequence shown here is derived from an EMBL/GenBank/DDBJ whole genome shotgun (WGS) entry which is preliminary data.</text>
</comment>
<dbReference type="AlphaFoldDB" id="A0A8J2JEI2"/>
<dbReference type="EMBL" id="CAJVCH010044379">
    <property type="protein sequence ID" value="CAG7717277.1"/>
    <property type="molecule type" value="Genomic_DNA"/>
</dbReference>
<proteinExistence type="predicted"/>
<keyword evidence="2" id="KW-1185">Reference proteome</keyword>
<evidence type="ECO:0000313" key="2">
    <source>
        <dbReference type="Proteomes" id="UP000708208"/>
    </source>
</evidence>
<name>A0A8J2JEI2_9HEXA</name>
<accession>A0A8J2JEI2</accession>
<protein>
    <submittedName>
        <fullName evidence="1">Uncharacterized protein</fullName>
    </submittedName>
</protein>